<reference evidence="7" key="3">
    <citation type="submission" date="2018-10" db="EMBL/GenBank/DDBJ databases">
        <authorList>
            <person name="Hovde B."/>
            <person name="Zhang X."/>
        </authorList>
    </citation>
    <scope>NUCLEOTIDE SEQUENCE [LARGE SCALE GENOMIC DNA]</scope>
    <source>
        <strain evidence="7">UTEX 25</strain>
    </source>
</reference>
<gene>
    <name evidence="7" type="ORF">APUTEX25_000342</name>
    <name evidence="6" type="ORF">F751_6884</name>
</gene>
<evidence type="ECO:0000256" key="3">
    <source>
        <dbReference type="ARBA" id="ARBA00023002"/>
    </source>
</evidence>
<dbReference type="EMBL" id="QOKY01000172">
    <property type="protein sequence ID" value="RMZ54825.1"/>
    <property type="molecule type" value="Genomic_DNA"/>
</dbReference>
<dbReference type="EMBL" id="KL662101">
    <property type="protein sequence ID" value="KFM23916.1"/>
    <property type="molecule type" value="Genomic_DNA"/>
</dbReference>
<dbReference type="GeneID" id="23618275"/>
<proteinExistence type="inferred from homology"/>
<dbReference type="Proteomes" id="UP000279271">
    <property type="component" value="Unassembled WGS sequence"/>
</dbReference>
<feature type="domain" description="Thioredoxin" evidence="5">
    <location>
        <begin position="98"/>
        <end position="257"/>
    </location>
</feature>
<dbReference type="GO" id="GO:0004601">
    <property type="term" value="F:peroxidase activity"/>
    <property type="evidence" value="ECO:0007669"/>
    <property type="project" value="UniProtKB-KW"/>
</dbReference>
<dbReference type="STRING" id="3075.A0A087SDW2"/>
<dbReference type="CDD" id="cd00340">
    <property type="entry name" value="GSH_Peroxidase"/>
    <property type="match status" value="1"/>
</dbReference>
<dbReference type="Gene3D" id="3.40.30.10">
    <property type="entry name" value="Glutaredoxin"/>
    <property type="match status" value="1"/>
</dbReference>
<dbReference type="eggNOG" id="KOG1651">
    <property type="taxonomic scope" value="Eukaryota"/>
</dbReference>
<dbReference type="InterPro" id="IPR000889">
    <property type="entry name" value="Glutathione_peroxidase"/>
</dbReference>
<dbReference type="PRINTS" id="PR01011">
    <property type="entry name" value="GLUTPROXDASE"/>
</dbReference>
<comment type="similarity">
    <text evidence="1 4">Belongs to the glutathione peroxidase family.</text>
</comment>
<dbReference type="KEGG" id="apro:F751_6884"/>
<dbReference type="InterPro" id="IPR029760">
    <property type="entry name" value="GPX_CS"/>
</dbReference>
<sequence length="257" mass="27931">MASRVAASCLGTKSTSVSAVSHMQSCSRLVQKPAFAARLSAPAFTRARPSRAFTTSVRAAVGTMPGTVYDFSVTVRRGRELGGGLELAWKQGFHGLPLLRPWPPALFNLQSIDGQNVPLNRYKNKVLLIVNVASQCGFTPQYLELVELQSKFNSKGFEVLAFPCNQFGKQEPGTAEEIKAFAKSKGANFPLFAKINVNGSDADPLWKWLKGEKGGFLVDGIKWNFTKFLVDKEGKVVKRYGSTTTPGAIADDIAKLV</sequence>
<evidence type="ECO:0000313" key="6">
    <source>
        <dbReference type="EMBL" id="KFM23916.1"/>
    </source>
</evidence>
<dbReference type="SUPFAM" id="SSF52833">
    <property type="entry name" value="Thioredoxin-like"/>
    <property type="match status" value="1"/>
</dbReference>
<keyword evidence="3 4" id="KW-0560">Oxidoreductase</keyword>
<evidence type="ECO:0000313" key="7">
    <source>
        <dbReference type="EMBL" id="RMZ54825.1"/>
    </source>
</evidence>
<organism evidence="6 8">
    <name type="scientific">Auxenochlorella protothecoides</name>
    <name type="common">Green microalga</name>
    <name type="synonym">Chlorella protothecoides</name>
    <dbReference type="NCBI Taxonomy" id="3075"/>
    <lineage>
        <taxon>Eukaryota</taxon>
        <taxon>Viridiplantae</taxon>
        <taxon>Chlorophyta</taxon>
        <taxon>core chlorophytes</taxon>
        <taxon>Trebouxiophyceae</taxon>
        <taxon>Chlorellales</taxon>
        <taxon>Chlorellaceae</taxon>
        <taxon>Auxenochlorella</taxon>
    </lineage>
</organism>
<dbReference type="OrthoDB" id="446890at2759"/>
<dbReference type="PROSITE" id="PS51352">
    <property type="entry name" value="THIOREDOXIN_2"/>
    <property type="match status" value="1"/>
</dbReference>
<dbReference type="InterPro" id="IPR013766">
    <property type="entry name" value="Thioredoxin_domain"/>
</dbReference>
<dbReference type="FunFam" id="3.40.30.10:FF:000010">
    <property type="entry name" value="Glutathione peroxidase"/>
    <property type="match status" value="1"/>
</dbReference>
<dbReference type="Proteomes" id="UP000028924">
    <property type="component" value="Unassembled WGS sequence"/>
</dbReference>
<dbReference type="GO" id="GO:0006979">
    <property type="term" value="P:response to oxidative stress"/>
    <property type="evidence" value="ECO:0007669"/>
    <property type="project" value="InterPro"/>
</dbReference>
<dbReference type="PROSITE" id="PS00460">
    <property type="entry name" value="GLUTATHIONE_PEROXID_1"/>
    <property type="match status" value="1"/>
</dbReference>
<protein>
    <recommendedName>
        <fullName evidence="4">Glutathione peroxidase</fullName>
    </recommendedName>
</protein>
<evidence type="ECO:0000313" key="9">
    <source>
        <dbReference type="Proteomes" id="UP000279271"/>
    </source>
</evidence>
<dbReference type="Pfam" id="PF00255">
    <property type="entry name" value="GSHPx"/>
    <property type="match status" value="1"/>
</dbReference>
<dbReference type="RefSeq" id="XP_011396794.1">
    <property type="nucleotide sequence ID" value="XM_011398492.1"/>
</dbReference>
<dbReference type="InterPro" id="IPR029759">
    <property type="entry name" value="GPX_AS"/>
</dbReference>
<keyword evidence="2 4" id="KW-0575">Peroxidase</keyword>
<evidence type="ECO:0000259" key="5">
    <source>
        <dbReference type="PROSITE" id="PS51352"/>
    </source>
</evidence>
<reference evidence="9" key="2">
    <citation type="journal article" date="2018" name="Algal Res.">
        <title>Characterization of plant carbon substrate utilization by Auxenochlorella protothecoides.</title>
        <authorList>
            <person name="Vogler B.W."/>
            <person name="Starkenburg S.R."/>
            <person name="Sudasinghe N."/>
            <person name="Schambach J.Y."/>
            <person name="Rollin J.A."/>
            <person name="Pattathil S."/>
            <person name="Barry A.N."/>
        </authorList>
    </citation>
    <scope>NUCLEOTIDE SEQUENCE [LARGE SCALE GENOMIC DNA]</scope>
    <source>
        <strain evidence="9">UTEX 25</strain>
    </source>
</reference>
<evidence type="ECO:0000256" key="4">
    <source>
        <dbReference type="RuleBase" id="RU000499"/>
    </source>
</evidence>
<name>A0A087SDW2_AUXPR</name>
<evidence type="ECO:0000256" key="2">
    <source>
        <dbReference type="ARBA" id="ARBA00022559"/>
    </source>
</evidence>
<dbReference type="PROSITE" id="PS00763">
    <property type="entry name" value="GLUTATHIONE_PEROXID_2"/>
    <property type="match status" value="1"/>
</dbReference>
<keyword evidence="8" id="KW-1185">Reference proteome</keyword>
<reference evidence="7" key="4">
    <citation type="submission" date="2018-11" db="EMBL/GenBank/DDBJ databases">
        <title>Characterization of plant carbon substrate utilization by Auxenochlorella protothecoides.</title>
        <authorList>
            <person name="Vogler B.W."/>
            <person name="Starkenburg S.R."/>
            <person name="Sudasinghe N."/>
            <person name="Schambach J.Y."/>
            <person name="Rollin J.A."/>
            <person name="Pattathil S."/>
            <person name="Barry A.N."/>
        </authorList>
    </citation>
    <scope>NUCLEOTIDE SEQUENCE [LARGE SCALE GENOMIC DNA]</scope>
    <source>
        <strain evidence="7">UTEX 25</strain>
    </source>
</reference>
<dbReference type="InterPro" id="IPR036249">
    <property type="entry name" value="Thioredoxin-like_sf"/>
</dbReference>
<accession>A0A087SDW2</accession>
<dbReference type="PANTHER" id="PTHR11592:SF78">
    <property type="entry name" value="GLUTATHIONE PEROXIDASE"/>
    <property type="match status" value="1"/>
</dbReference>
<dbReference type="PROSITE" id="PS51355">
    <property type="entry name" value="GLUTATHIONE_PEROXID_3"/>
    <property type="match status" value="1"/>
</dbReference>
<dbReference type="PANTHER" id="PTHR11592">
    <property type="entry name" value="GLUTATHIONE PEROXIDASE"/>
    <property type="match status" value="1"/>
</dbReference>
<evidence type="ECO:0000313" key="8">
    <source>
        <dbReference type="Proteomes" id="UP000028924"/>
    </source>
</evidence>
<dbReference type="AlphaFoldDB" id="A0A087SDW2"/>
<evidence type="ECO:0000256" key="1">
    <source>
        <dbReference type="ARBA" id="ARBA00006926"/>
    </source>
</evidence>
<reference evidence="6 8" key="1">
    <citation type="journal article" date="2014" name="BMC Genomics">
        <title>Oil accumulation mechanisms of the oleaginous microalga Chlorella protothecoides revealed through its genome, transcriptomes, and proteomes.</title>
        <authorList>
            <person name="Gao C."/>
            <person name="Wang Y."/>
            <person name="Shen Y."/>
            <person name="Yan D."/>
            <person name="He X."/>
            <person name="Dai J."/>
            <person name="Wu Q."/>
        </authorList>
    </citation>
    <scope>NUCLEOTIDE SEQUENCE [LARGE SCALE GENOMIC DNA]</scope>
    <source>
        <strain evidence="6 8">0710</strain>
    </source>
</reference>